<evidence type="ECO:0000313" key="1">
    <source>
        <dbReference type="EMBL" id="MBB6501145.1"/>
    </source>
</evidence>
<proteinExistence type="predicted"/>
<dbReference type="InterPro" id="IPR025629">
    <property type="entry name" value="DUF4287"/>
</dbReference>
<accession>A0A7X0J4X7</accession>
<dbReference type="Proteomes" id="UP000521017">
    <property type="component" value="Unassembled WGS sequence"/>
</dbReference>
<organism evidence="1 2">
    <name type="scientific">Pedobacter cryoconitis</name>
    <dbReference type="NCBI Taxonomy" id="188932"/>
    <lineage>
        <taxon>Bacteria</taxon>
        <taxon>Pseudomonadati</taxon>
        <taxon>Bacteroidota</taxon>
        <taxon>Sphingobacteriia</taxon>
        <taxon>Sphingobacteriales</taxon>
        <taxon>Sphingobacteriaceae</taxon>
        <taxon>Pedobacter</taxon>
    </lineage>
</organism>
<protein>
    <recommendedName>
        <fullName evidence="3">DUF4287 domain-containing protein</fullName>
    </recommendedName>
</protein>
<evidence type="ECO:0000313" key="2">
    <source>
        <dbReference type="Proteomes" id="UP000521017"/>
    </source>
</evidence>
<evidence type="ECO:0008006" key="3">
    <source>
        <dbReference type="Google" id="ProtNLM"/>
    </source>
</evidence>
<sequence length="72" mass="8221">MSFATYMKNIEEKTGKTPEDFQHLAQEKGYTKKGTIDAKVKATEIINWLKEDFNLGHGHATAVYAYLKGKRE</sequence>
<dbReference type="EMBL" id="JACHCC010000008">
    <property type="protein sequence ID" value="MBB6501145.1"/>
    <property type="molecule type" value="Genomic_DNA"/>
</dbReference>
<dbReference type="RefSeq" id="WP_184626586.1">
    <property type="nucleotide sequence ID" value="NZ_JACHCC010000008.1"/>
</dbReference>
<name>A0A7X0J4X7_9SPHI</name>
<reference evidence="1 2" key="1">
    <citation type="submission" date="2020-08" db="EMBL/GenBank/DDBJ databases">
        <title>Genomic Encyclopedia of Type Strains, Phase IV (KMG-V): Genome sequencing to study the core and pangenomes of soil and plant-associated prokaryotes.</title>
        <authorList>
            <person name="Whitman W."/>
        </authorList>
    </citation>
    <scope>NUCLEOTIDE SEQUENCE [LARGE SCALE GENOMIC DNA]</scope>
    <source>
        <strain evidence="1 2">M2T3</strain>
    </source>
</reference>
<comment type="caution">
    <text evidence="1">The sequence shown here is derived from an EMBL/GenBank/DDBJ whole genome shotgun (WGS) entry which is preliminary data.</text>
</comment>
<dbReference type="Pfam" id="PF14117">
    <property type="entry name" value="DUF4287"/>
    <property type="match status" value="1"/>
</dbReference>
<gene>
    <name evidence="1" type="ORF">HDF25_003308</name>
</gene>
<dbReference type="AlphaFoldDB" id="A0A7X0J4X7"/>